<feature type="transmembrane region" description="Helical" evidence="2">
    <location>
        <begin position="6"/>
        <end position="25"/>
    </location>
</feature>
<dbReference type="RefSeq" id="WP_066213299.1">
    <property type="nucleotide sequence ID" value="NZ_FNSN01000003.1"/>
</dbReference>
<keyword evidence="4" id="KW-1185">Reference proteome</keyword>
<name>A0A1H4JUN6_9MICC</name>
<feature type="region of interest" description="Disordered" evidence="1">
    <location>
        <begin position="40"/>
        <end position="63"/>
    </location>
</feature>
<keyword evidence="2" id="KW-0812">Transmembrane</keyword>
<proteinExistence type="predicted"/>
<evidence type="ECO:0000313" key="4">
    <source>
        <dbReference type="Proteomes" id="UP000182652"/>
    </source>
</evidence>
<keyword evidence="2" id="KW-1133">Transmembrane helix</keyword>
<dbReference type="AlphaFoldDB" id="A0A1H4JUN6"/>
<protein>
    <submittedName>
        <fullName evidence="3">Uncharacterized protein</fullName>
    </submittedName>
</protein>
<accession>A0A1H4JUN6</accession>
<dbReference type="EMBL" id="FNSN01000003">
    <property type="protein sequence ID" value="SEB49508.1"/>
    <property type="molecule type" value="Genomic_DNA"/>
</dbReference>
<dbReference type="OrthoDB" id="4807612at2"/>
<evidence type="ECO:0000256" key="1">
    <source>
        <dbReference type="SAM" id="MobiDB-lite"/>
    </source>
</evidence>
<evidence type="ECO:0000313" key="3">
    <source>
        <dbReference type="EMBL" id="SEB49508.1"/>
    </source>
</evidence>
<keyword evidence="2" id="KW-0472">Membrane</keyword>
<evidence type="ECO:0000256" key="2">
    <source>
        <dbReference type="SAM" id="Phobius"/>
    </source>
</evidence>
<gene>
    <name evidence="3" type="ORF">SAMN04489745_0371</name>
</gene>
<reference evidence="3 4" key="1">
    <citation type="submission" date="2016-10" db="EMBL/GenBank/DDBJ databases">
        <authorList>
            <person name="de Groot N.N."/>
        </authorList>
    </citation>
    <scope>NUCLEOTIDE SEQUENCE [LARGE SCALE GENOMIC DNA]</scope>
    <source>
        <strain evidence="3 4">DSM 10495</strain>
    </source>
</reference>
<dbReference type="Proteomes" id="UP000182652">
    <property type="component" value="Unassembled WGS sequence"/>
</dbReference>
<dbReference type="STRING" id="156980.SAMN04489745_0371"/>
<organism evidence="3 4">
    <name type="scientific">Arthrobacter woluwensis</name>
    <dbReference type="NCBI Taxonomy" id="156980"/>
    <lineage>
        <taxon>Bacteria</taxon>
        <taxon>Bacillati</taxon>
        <taxon>Actinomycetota</taxon>
        <taxon>Actinomycetes</taxon>
        <taxon>Micrococcales</taxon>
        <taxon>Micrococcaceae</taxon>
        <taxon>Arthrobacter</taxon>
    </lineage>
</organism>
<feature type="compositionally biased region" description="Low complexity" evidence="1">
    <location>
        <begin position="47"/>
        <end position="63"/>
    </location>
</feature>
<sequence>MEYIAVILPSLVVGLLFWFAIRALLNADRSEREALAKAEEEWDARAKNNNGESGGSANNSSAD</sequence>